<keyword evidence="2" id="KW-0444">Lipid biosynthesis</keyword>
<comment type="catalytic activity">
    <reaction evidence="22">
        <text>4alpha-methyl-5alpha-cholest-8-en-3-one + NADPH + H(+) = 4alpha-methyl-5alpha-cholest-8-en-3beta-ol + NADP(+)</text>
        <dbReference type="Rhea" id="RHEA:46832"/>
        <dbReference type="ChEBI" id="CHEBI:15378"/>
        <dbReference type="ChEBI" id="CHEBI:57783"/>
        <dbReference type="ChEBI" id="CHEBI:58349"/>
        <dbReference type="ChEBI" id="CHEBI:87050"/>
        <dbReference type="ChEBI" id="CHEBI:87051"/>
    </reaction>
    <physiologicalReaction direction="left-to-right" evidence="22">
        <dbReference type="Rhea" id="RHEA:46833"/>
    </physiologicalReaction>
</comment>
<comment type="catalytic activity">
    <reaction evidence="21">
        <text>4alpha-methyl-5alpha-cholest-7-en-3beta-ol + NADP(+) = 4alpha-methyl-5alpha-cholest-7-en-3-one + NADPH + H(+)</text>
        <dbReference type="Rhea" id="RHEA:18409"/>
        <dbReference type="ChEBI" id="CHEBI:15378"/>
        <dbReference type="ChEBI" id="CHEBI:16495"/>
        <dbReference type="ChEBI" id="CHEBI:18378"/>
        <dbReference type="ChEBI" id="CHEBI:57783"/>
        <dbReference type="ChEBI" id="CHEBI:58349"/>
        <dbReference type="EC" id="1.1.1.270"/>
    </reaction>
    <physiologicalReaction direction="right-to-left" evidence="21">
        <dbReference type="Rhea" id="RHEA:18411"/>
    </physiologicalReaction>
</comment>
<evidence type="ECO:0000256" key="28">
    <source>
        <dbReference type="ARBA" id="ARBA00077091"/>
    </source>
</evidence>
<comment type="catalytic activity">
    <reaction evidence="23">
        <text>17beta-estradiol + NADP(+) = estrone + NADPH + H(+)</text>
        <dbReference type="Rhea" id="RHEA:24616"/>
        <dbReference type="ChEBI" id="CHEBI:15378"/>
        <dbReference type="ChEBI" id="CHEBI:16469"/>
        <dbReference type="ChEBI" id="CHEBI:17263"/>
        <dbReference type="ChEBI" id="CHEBI:57783"/>
        <dbReference type="ChEBI" id="CHEBI:58349"/>
        <dbReference type="EC" id="1.1.1.62"/>
    </reaction>
    <physiologicalReaction direction="right-to-left" evidence="23">
        <dbReference type="Rhea" id="RHEA:24618"/>
    </physiologicalReaction>
</comment>
<dbReference type="Pfam" id="PF00106">
    <property type="entry name" value="adh_short"/>
    <property type="match status" value="2"/>
</dbReference>
<dbReference type="EC" id="1.1.1.270" evidence="15"/>
<evidence type="ECO:0000256" key="19">
    <source>
        <dbReference type="ARBA" id="ARBA00051795"/>
    </source>
</evidence>
<comment type="catalytic activity">
    <reaction evidence="17">
        <text>3-dehydro-4alpha-methylzymosterol + NADPH + H(+) = 4alpha-methylzymosterol + NADP(+)</text>
        <dbReference type="Rhea" id="RHEA:36379"/>
        <dbReference type="ChEBI" id="CHEBI:1949"/>
        <dbReference type="ChEBI" id="CHEBI:15378"/>
        <dbReference type="ChEBI" id="CHEBI:57783"/>
        <dbReference type="ChEBI" id="CHEBI:58349"/>
        <dbReference type="ChEBI" id="CHEBI:136486"/>
        <dbReference type="EC" id="1.1.1.270"/>
    </reaction>
    <physiologicalReaction direction="left-to-right" evidence="17">
        <dbReference type="Rhea" id="RHEA:36380"/>
    </physiologicalReaction>
</comment>
<comment type="pathway">
    <text evidence="13">Steroid biosynthesis; zymosterol biosynthesis; zymosterol from lanosterol: step 5/6.</text>
</comment>
<dbReference type="Proteomes" id="UP001209878">
    <property type="component" value="Unassembled WGS sequence"/>
</dbReference>
<name>A0AAD9KKI2_RIDPI</name>
<evidence type="ECO:0000256" key="30">
    <source>
        <dbReference type="ARBA" id="ARBA00083156"/>
    </source>
</evidence>
<evidence type="ECO:0000256" key="23">
    <source>
        <dbReference type="ARBA" id="ARBA00052450"/>
    </source>
</evidence>
<comment type="subunit">
    <text evidence="25">Binds to the short form of prolactin receptor.</text>
</comment>
<keyword evidence="9" id="KW-0520">NAD</keyword>
<evidence type="ECO:0000256" key="22">
    <source>
        <dbReference type="ARBA" id="ARBA00052448"/>
    </source>
</evidence>
<dbReference type="GO" id="GO:0006695">
    <property type="term" value="P:cholesterol biosynthetic process"/>
    <property type="evidence" value="ECO:0007669"/>
    <property type="project" value="TreeGrafter"/>
</dbReference>
<evidence type="ECO:0000256" key="18">
    <source>
        <dbReference type="ARBA" id="ARBA00050673"/>
    </source>
</evidence>
<evidence type="ECO:0000256" key="9">
    <source>
        <dbReference type="ARBA" id="ARBA00023027"/>
    </source>
</evidence>
<comment type="catalytic activity">
    <reaction evidence="20">
        <text>a 3beta-hydroxysteroid + NADP(+) = a 3-oxosteroid + NADPH + H(+)</text>
        <dbReference type="Rhea" id="RHEA:34787"/>
        <dbReference type="ChEBI" id="CHEBI:15378"/>
        <dbReference type="ChEBI" id="CHEBI:36836"/>
        <dbReference type="ChEBI" id="CHEBI:47788"/>
        <dbReference type="ChEBI" id="CHEBI:57783"/>
        <dbReference type="ChEBI" id="CHEBI:58349"/>
        <dbReference type="EC" id="1.1.1.270"/>
    </reaction>
    <physiologicalReaction direction="right-to-left" evidence="20">
        <dbReference type="Rhea" id="RHEA:34789"/>
    </physiologicalReaction>
</comment>
<comment type="similarity">
    <text evidence="14">Belongs to the short-chain dehydrogenases/reductases (SDR) family. ERG27 subfamily.</text>
</comment>
<dbReference type="InterPro" id="IPR036291">
    <property type="entry name" value="NAD(P)-bd_dom_sf"/>
</dbReference>
<evidence type="ECO:0000256" key="17">
    <source>
        <dbReference type="ARBA" id="ARBA00048246"/>
    </source>
</evidence>
<dbReference type="PANTHER" id="PTHR44442:SF1">
    <property type="entry name" value="3-KETO-STEROID REDUCTASE_17-BETA-HYDROXYSTEROID DEHYDROGENASE 7"/>
    <property type="match status" value="1"/>
</dbReference>
<keyword evidence="5" id="KW-0521">NADP</keyword>
<evidence type="ECO:0000256" key="8">
    <source>
        <dbReference type="ARBA" id="ARBA00023002"/>
    </source>
</evidence>
<dbReference type="PANTHER" id="PTHR44442">
    <property type="entry name" value="3-KETO-STEROID REDUCTASE"/>
    <property type="match status" value="1"/>
</dbReference>
<comment type="subcellular location">
    <subcellularLocation>
        <location evidence="1">Endoplasmic reticulum membrane</location>
        <topology evidence="1">Single-pass membrane protein</topology>
    </subcellularLocation>
</comment>
<evidence type="ECO:0000256" key="2">
    <source>
        <dbReference type="ARBA" id="ARBA00022516"/>
    </source>
</evidence>
<evidence type="ECO:0000256" key="20">
    <source>
        <dbReference type="ARBA" id="ARBA00051929"/>
    </source>
</evidence>
<evidence type="ECO:0000256" key="15">
    <source>
        <dbReference type="ARBA" id="ARBA00023621"/>
    </source>
</evidence>
<evidence type="ECO:0000256" key="7">
    <source>
        <dbReference type="ARBA" id="ARBA00022989"/>
    </source>
</evidence>
<comment type="catalytic activity">
    <reaction evidence="19">
        <text>5alpha-androstane-3beta,17beta-diol + NADP(+) = 17beta-hydroxy-5alpha-androstan-3-one + NADPH + H(+)</text>
        <dbReference type="Rhea" id="RHEA:16297"/>
        <dbReference type="ChEBI" id="CHEBI:15378"/>
        <dbReference type="ChEBI" id="CHEBI:16330"/>
        <dbReference type="ChEBI" id="CHEBI:18329"/>
        <dbReference type="ChEBI" id="CHEBI:57783"/>
        <dbReference type="ChEBI" id="CHEBI:58349"/>
        <dbReference type="EC" id="1.1.1.210"/>
    </reaction>
    <physiologicalReaction direction="right-to-left" evidence="19">
        <dbReference type="Rhea" id="RHEA:16299"/>
    </physiologicalReaction>
</comment>
<comment type="caution">
    <text evidence="32">The sequence shown here is derived from an EMBL/GenBank/DDBJ whole genome shotgun (WGS) entry which is preliminary data.</text>
</comment>
<dbReference type="EC" id="1.1.1.210" evidence="26"/>
<keyword evidence="7" id="KW-1133">Transmembrane helix</keyword>
<dbReference type="Gene3D" id="3.40.50.720">
    <property type="entry name" value="NAD(P)-binding Rossmann-like Domain"/>
    <property type="match status" value="1"/>
</dbReference>
<keyword evidence="4" id="KW-0256">Endoplasmic reticulum</keyword>
<comment type="pathway">
    <text evidence="16">Steroid biosynthesis; estrogen biosynthesis.</text>
</comment>
<reference evidence="32" key="1">
    <citation type="journal article" date="2023" name="Mol. Biol. Evol.">
        <title>Third-Generation Sequencing Reveals the Adaptive Role of the Epigenome in Three Deep-Sea Polychaetes.</title>
        <authorList>
            <person name="Perez M."/>
            <person name="Aroh O."/>
            <person name="Sun Y."/>
            <person name="Lan Y."/>
            <person name="Juniper S.K."/>
            <person name="Young C.R."/>
            <person name="Angers B."/>
            <person name="Qian P.Y."/>
        </authorList>
    </citation>
    <scope>NUCLEOTIDE SEQUENCE</scope>
    <source>
        <strain evidence="32">R07B-5</strain>
    </source>
</reference>
<keyword evidence="8" id="KW-0560">Oxidoreductase</keyword>
<evidence type="ECO:0000256" key="14">
    <source>
        <dbReference type="ARBA" id="ARBA00023593"/>
    </source>
</evidence>
<keyword evidence="3" id="KW-0812">Transmembrane</keyword>
<organism evidence="32 33">
    <name type="scientific">Ridgeia piscesae</name>
    <name type="common">Tubeworm</name>
    <dbReference type="NCBI Taxonomy" id="27915"/>
    <lineage>
        <taxon>Eukaryota</taxon>
        <taxon>Metazoa</taxon>
        <taxon>Spiralia</taxon>
        <taxon>Lophotrochozoa</taxon>
        <taxon>Annelida</taxon>
        <taxon>Polychaeta</taxon>
        <taxon>Sedentaria</taxon>
        <taxon>Canalipalpata</taxon>
        <taxon>Sabellida</taxon>
        <taxon>Siboglinidae</taxon>
        <taxon>Ridgeia</taxon>
    </lineage>
</organism>
<evidence type="ECO:0000256" key="4">
    <source>
        <dbReference type="ARBA" id="ARBA00022824"/>
    </source>
</evidence>
<evidence type="ECO:0000256" key="6">
    <source>
        <dbReference type="ARBA" id="ARBA00022955"/>
    </source>
</evidence>
<evidence type="ECO:0000256" key="12">
    <source>
        <dbReference type="ARBA" id="ARBA00023180"/>
    </source>
</evidence>
<evidence type="ECO:0000256" key="31">
    <source>
        <dbReference type="ARBA" id="ARBA00083257"/>
    </source>
</evidence>
<dbReference type="SUPFAM" id="SSF51735">
    <property type="entry name" value="NAD(P)-binding Rossmann-fold domains"/>
    <property type="match status" value="1"/>
</dbReference>
<dbReference type="PRINTS" id="PR00081">
    <property type="entry name" value="GDHRDH"/>
</dbReference>
<dbReference type="GO" id="GO:0006703">
    <property type="term" value="P:estrogen biosynthetic process"/>
    <property type="evidence" value="ECO:0007669"/>
    <property type="project" value="UniProtKB-ARBA"/>
</dbReference>
<sequence>METVGGKVALITGGNAGIGLAVADRLLSVDSGITVCLGCRNEARAKAARGQLLVQHPASRVDILLVDVSKLASVHAAAQELRTRYGHLDYLFMNAGILPVSTVDWSHFWKTFFSTEVVHMFRTGDGLLMQVNGSTEDGLKEIFATNVFGHFVLVKELEEVLGGRDGDSQIIWTSSQNAKKEAFSLDDIQHEHGREPYSSSKYLLDVISVAINQTFNNKGIYSHTACPGLVMTNLTYKIMPSWFWTVMFPLLWLLRVLVPGLTVTPFNGSEALFWLSQQKPASLDPQTKFHSCISITGSRYTKRVKMNIDVDVALEAYQKLSKMEEEIR</sequence>
<accession>A0AAD9KKI2</accession>
<proteinExistence type="inferred from homology"/>
<evidence type="ECO:0000256" key="10">
    <source>
        <dbReference type="ARBA" id="ARBA00023098"/>
    </source>
</evidence>
<evidence type="ECO:0000256" key="16">
    <source>
        <dbReference type="ARBA" id="ARBA00037929"/>
    </source>
</evidence>
<comment type="catalytic activity">
    <reaction evidence="24">
        <text>zymosterone + NADPH + H(+) = zymosterol + NADP(+)</text>
        <dbReference type="Rhea" id="RHEA:33459"/>
        <dbReference type="ChEBI" id="CHEBI:15378"/>
        <dbReference type="ChEBI" id="CHEBI:18252"/>
        <dbReference type="ChEBI" id="CHEBI:52386"/>
        <dbReference type="ChEBI" id="CHEBI:57783"/>
        <dbReference type="ChEBI" id="CHEBI:58349"/>
    </reaction>
    <physiologicalReaction direction="left-to-right" evidence="24">
        <dbReference type="Rhea" id="RHEA:33460"/>
    </physiologicalReaction>
</comment>
<keyword evidence="11" id="KW-0472">Membrane</keyword>
<dbReference type="AlphaFoldDB" id="A0AAD9KKI2"/>
<evidence type="ECO:0000256" key="5">
    <source>
        <dbReference type="ARBA" id="ARBA00022857"/>
    </source>
</evidence>
<evidence type="ECO:0000256" key="27">
    <source>
        <dbReference type="ARBA" id="ARBA00071031"/>
    </source>
</evidence>
<dbReference type="InterPro" id="IPR052834">
    <property type="entry name" value="3KSR/17beta-HSD"/>
</dbReference>
<evidence type="ECO:0000256" key="3">
    <source>
        <dbReference type="ARBA" id="ARBA00022692"/>
    </source>
</evidence>
<evidence type="ECO:0000256" key="13">
    <source>
        <dbReference type="ARBA" id="ARBA00023589"/>
    </source>
</evidence>
<keyword evidence="33" id="KW-1185">Reference proteome</keyword>
<evidence type="ECO:0000256" key="11">
    <source>
        <dbReference type="ARBA" id="ARBA00023136"/>
    </source>
</evidence>
<dbReference type="GO" id="GO:0004303">
    <property type="term" value="F:estradiol 17-beta-dehydrogenase [NAD(P)+] activity"/>
    <property type="evidence" value="ECO:0007669"/>
    <property type="project" value="UniProtKB-EC"/>
</dbReference>
<protein>
    <recommendedName>
        <fullName evidence="27">3-keto-steroid reductase/17-beta-hydroxysteroid dehydrogenase 7</fullName>
        <ecNumber evidence="26">1.1.1.210</ecNumber>
        <ecNumber evidence="15">1.1.1.270</ecNumber>
    </recommendedName>
    <alternativeName>
        <fullName evidence="29">17-beta-hydroxysteroid dehydrogenase 7</fullName>
    </alternativeName>
    <alternativeName>
        <fullName evidence="30">3-keto-steroid reductase</fullName>
    </alternativeName>
    <alternativeName>
        <fullName evidence="28">Dihydrotestosterone oxidoreductase</fullName>
    </alternativeName>
    <alternativeName>
        <fullName evidence="31">Estradiol 17-beta-dehydrogenase 7</fullName>
    </alternativeName>
</protein>
<evidence type="ECO:0000313" key="33">
    <source>
        <dbReference type="Proteomes" id="UP001209878"/>
    </source>
</evidence>
<keyword evidence="6" id="KW-0752">Steroid biosynthesis</keyword>
<dbReference type="FunFam" id="3.40.50.720:FF:000289">
    <property type="entry name" value="Hydroxysteroid 17-beta dehydrogenase 7"/>
    <property type="match status" value="1"/>
</dbReference>
<evidence type="ECO:0000256" key="21">
    <source>
        <dbReference type="ARBA" id="ARBA00052439"/>
    </source>
</evidence>
<keyword evidence="10" id="KW-0443">Lipid metabolism</keyword>
<evidence type="ECO:0000256" key="25">
    <source>
        <dbReference type="ARBA" id="ARBA00063141"/>
    </source>
</evidence>
<evidence type="ECO:0000256" key="1">
    <source>
        <dbReference type="ARBA" id="ARBA00004389"/>
    </source>
</evidence>
<evidence type="ECO:0000256" key="24">
    <source>
        <dbReference type="ARBA" id="ARBA00052561"/>
    </source>
</evidence>
<evidence type="ECO:0000256" key="29">
    <source>
        <dbReference type="ARBA" id="ARBA00081545"/>
    </source>
</evidence>
<keyword evidence="12" id="KW-0325">Glycoprotein</keyword>
<evidence type="ECO:0000256" key="26">
    <source>
        <dbReference type="ARBA" id="ARBA00066807"/>
    </source>
</evidence>
<dbReference type="GO" id="GO:0000253">
    <property type="term" value="F:3-beta-hydroxysteroid 3-dehydrogenase (NADP+) activity"/>
    <property type="evidence" value="ECO:0007669"/>
    <property type="project" value="UniProtKB-EC"/>
</dbReference>
<evidence type="ECO:0000313" key="32">
    <source>
        <dbReference type="EMBL" id="KAK2173116.1"/>
    </source>
</evidence>
<gene>
    <name evidence="32" type="ORF">NP493_903g01003</name>
</gene>
<comment type="catalytic activity">
    <reaction evidence="18">
        <text>5alpha-cholest-8-en-3-one + NADPH + H(+) = 5alpha-cholest-8-en-3beta-ol + NADP(+)</text>
        <dbReference type="Rhea" id="RHEA:46852"/>
        <dbReference type="ChEBI" id="CHEBI:15378"/>
        <dbReference type="ChEBI" id="CHEBI:16608"/>
        <dbReference type="ChEBI" id="CHEBI:57783"/>
        <dbReference type="ChEBI" id="CHEBI:58349"/>
        <dbReference type="ChEBI" id="CHEBI:87056"/>
    </reaction>
    <physiologicalReaction direction="left-to-right" evidence="18">
        <dbReference type="Rhea" id="RHEA:46853"/>
    </physiologicalReaction>
</comment>
<dbReference type="EMBL" id="JAODUO010000901">
    <property type="protein sequence ID" value="KAK2173116.1"/>
    <property type="molecule type" value="Genomic_DNA"/>
</dbReference>
<dbReference type="GO" id="GO:0047024">
    <property type="term" value="F:5-alpha-androstane-3-beta,17-beta-diol dehydrogenase (NADP+) activity"/>
    <property type="evidence" value="ECO:0007669"/>
    <property type="project" value="UniProtKB-EC"/>
</dbReference>
<dbReference type="InterPro" id="IPR002347">
    <property type="entry name" value="SDR_fam"/>
</dbReference>
<dbReference type="GO" id="GO:0005789">
    <property type="term" value="C:endoplasmic reticulum membrane"/>
    <property type="evidence" value="ECO:0007669"/>
    <property type="project" value="UniProtKB-SubCell"/>
</dbReference>